<proteinExistence type="predicted"/>
<sequence>MRSLVFLEVCRLFLGAKFSFRKFIKFKVKFQNVNLAMCSLGKEAILISALRIAKPLGGIYPIN</sequence>
<protein>
    <submittedName>
        <fullName evidence="1">Uncharacterized protein</fullName>
    </submittedName>
</protein>
<evidence type="ECO:0000313" key="1">
    <source>
        <dbReference type="EMBL" id="SMO94838.1"/>
    </source>
</evidence>
<dbReference type="Proteomes" id="UP000319040">
    <property type="component" value="Unassembled WGS sequence"/>
</dbReference>
<accession>A0A521FF53</accession>
<gene>
    <name evidence="1" type="ORF">SAMN06265379_1263</name>
</gene>
<name>A0A521FF53_SACCC</name>
<dbReference type="EMBL" id="FXTB01000026">
    <property type="protein sequence ID" value="SMO94838.1"/>
    <property type="molecule type" value="Genomic_DNA"/>
</dbReference>
<organism evidence="1 2">
    <name type="scientific">Saccharicrinis carchari</name>
    <dbReference type="NCBI Taxonomy" id="1168039"/>
    <lineage>
        <taxon>Bacteria</taxon>
        <taxon>Pseudomonadati</taxon>
        <taxon>Bacteroidota</taxon>
        <taxon>Bacteroidia</taxon>
        <taxon>Marinilabiliales</taxon>
        <taxon>Marinilabiliaceae</taxon>
        <taxon>Saccharicrinis</taxon>
    </lineage>
</organism>
<evidence type="ECO:0000313" key="2">
    <source>
        <dbReference type="Proteomes" id="UP000319040"/>
    </source>
</evidence>
<keyword evidence="2" id="KW-1185">Reference proteome</keyword>
<reference evidence="1 2" key="1">
    <citation type="submission" date="2017-05" db="EMBL/GenBank/DDBJ databases">
        <authorList>
            <person name="Varghese N."/>
            <person name="Submissions S."/>
        </authorList>
    </citation>
    <scope>NUCLEOTIDE SEQUENCE [LARGE SCALE GENOMIC DNA]</scope>
    <source>
        <strain evidence="1 2">DSM 27040</strain>
    </source>
</reference>
<dbReference type="AlphaFoldDB" id="A0A521FF53"/>